<evidence type="ECO:0000256" key="7">
    <source>
        <dbReference type="ARBA" id="ARBA00023136"/>
    </source>
</evidence>
<keyword evidence="3" id="KW-1003">Cell membrane</keyword>
<evidence type="ECO:0000256" key="2">
    <source>
        <dbReference type="ARBA" id="ARBA00007776"/>
    </source>
</evidence>
<dbReference type="GO" id="GO:0008360">
    <property type="term" value="P:regulation of cell shape"/>
    <property type="evidence" value="ECO:0007669"/>
    <property type="project" value="UniProtKB-KW"/>
</dbReference>
<evidence type="ECO:0000256" key="1">
    <source>
        <dbReference type="ARBA" id="ARBA00004651"/>
    </source>
</evidence>
<protein>
    <submittedName>
        <fullName evidence="9">Rod shape determining protein</fullName>
    </submittedName>
</protein>
<dbReference type="Pfam" id="PF04093">
    <property type="entry name" value="MreD"/>
    <property type="match status" value="1"/>
</dbReference>
<evidence type="ECO:0000256" key="4">
    <source>
        <dbReference type="ARBA" id="ARBA00022692"/>
    </source>
</evidence>
<accession>A5I680</accession>
<dbReference type="Proteomes" id="UP000001986">
    <property type="component" value="Chromosome"/>
</dbReference>
<evidence type="ECO:0000313" key="10">
    <source>
        <dbReference type="Proteomes" id="UP000001986"/>
    </source>
</evidence>
<organism evidence="9 10">
    <name type="scientific">Clostridium botulinum (strain Hall / ATCC 3502 / NCTC 13319 / Type A)</name>
    <dbReference type="NCBI Taxonomy" id="441771"/>
    <lineage>
        <taxon>Bacteria</taxon>
        <taxon>Bacillati</taxon>
        <taxon>Bacillota</taxon>
        <taxon>Clostridia</taxon>
        <taxon>Eubacteriales</taxon>
        <taxon>Clostridiaceae</taxon>
        <taxon>Clostridium</taxon>
    </lineage>
</organism>
<dbReference type="PATRIC" id="fig|413999.7.peg.2978"/>
<dbReference type="HOGENOM" id="CLU_132534_2_0_9"/>
<comment type="subcellular location">
    <subcellularLocation>
        <location evidence="1">Cell membrane</location>
        <topology evidence="1">Multi-pass membrane protein</topology>
    </subcellularLocation>
</comment>
<name>A5I680_CLOBH</name>
<evidence type="ECO:0000256" key="3">
    <source>
        <dbReference type="ARBA" id="ARBA00022475"/>
    </source>
</evidence>
<reference evidence="9 10" key="1">
    <citation type="journal article" date="2007" name="Genome Res.">
        <title>Genome sequence of a proteolytic (Group I) Clostridium botulinum strain Hall A and comparative analysis of the clostridial genomes.</title>
        <authorList>
            <person name="Sebaihia M."/>
            <person name="Peck M.W."/>
            <person name="Minton N.P."/>
            <person name="Thomson N.R."/>
            <person name="Holden M.T.G."/>
            <person name="Mitchell W.J."/>
            <person name="Carter A.T."/>
            <person name="Bentley S.D."/>
            <person name="Mason D.R."/>
            <person name="Crossman L."/>
            <person name="Paul C.J."/>
            <person name="Ivens A."/>
            <person name="Wells-Bennik M.H.J."/>
            <person name="Davis I.J."/>
            <person name="Cerdeno-Tarraga A.M."/>
            <person name="Churcher C."/>
            <person name="Quail M.A."/>
            <person name="Chillingworth T."/>
            <person name="Feltwell T."/>
            <person name="Fraser A."/>
            <person name="Goodhead I."/>
            <person name="Hance Z."/>
            <person name="Jagels K."/>
            <person name="Larke N."/>
            <person name="Maddison M."/>
            <person name="Moule S."/>
            <person name="Mungall K."/>
            <person name="Norbertczak H."/>
            <person name="Rabbinowitsch E."/>
            <person name="Sanders M."/>
            <person name="Simmonds M."/>
            <person name="White B."/>
            <person name="Whithead S."/>
            <person name="Parkhill J."/>
        </authorList>
    </citation>
    <scope>NUCLEOTIDE SEQUENCE [LARGE SCALE GENOMIC DNA]</scope>
    <source>
        <strain evidence="10">Hall / ATCC 3502 / NCTC 13319 / Type A [Sanger]</strain>
    </source>
</reference>
<dbReference type="PIRSF" id="PIRSF037497">
    <property type="entry name" value="MreD_Clostridium/Treponema_prd"/>
    <property type="match status" value="1"/>
</dbReference>
<proteinExistence type="inferred from homology"/>
<keyword evidence="4 8" id="KW-0812">Transmembrane</keyword>
<gene>
    <name evidence="9" type="primary">mreD</name>
    <name evidence="9" type="ordered locus">CBO3000</name>
</gene>
<dbReference type="NCBIfam" id="TIGR03426">
    <property type="entry name" value="shape_MreD"/>
    <property type="match status" value="1"/>
</dbReference>
<sequence>MMHMKKKLILGAILILLAILDNSLMPFVAIKGVYPSLLFVFIVSYSIIKDKWEAIWIGIFAGMLQDLYFANVFGINSLINMFVCLIAAEIGVNIIKSKILIPVISSFALSIFKGVFIWVIAYFLKINISYSLIAFNSIYNGVITIIVYKLVYNLCRKKYMDKKWEF</sequence>
<evidence type="ECO:0000313" key="9">
    <source>
        <dbReference type="EMBL" id="CAL84562.1"/>
    </source>
</evidence>
<dbReference type="InterPro" id="IPR017225">
    <property type="entry name" value="Cell_shape_determin_MreD_prd"/>
</dbReference>
<dbReference type="EMBL" id="AM412317">
    <property type="protein sequence ID" value="CAL84562.1"/>
    <property type="molecule type" value="Genomic_DNA"/>
</dbReference>
<keyword evidence="7 8" id="KW-0472">Membrane</keyword>
<keyword evidence="5" id="KW-0133">Cell shape</keyword>
<feature type="transmembrane region" description="Helical" evidence="8">
    <location>
        <begin position="130"/>
        <end position="152"/>
    </location>
</feature>
<keyword evidence="6 8" id="KW-1133">Transmembrane helix</keyword>
<keyword evidence="10" id="KW-1185">Reference proteome</keyword>
<feature type="transmembrane region" description="Helical" evidence="8">
    <location>
        <begin position="100"/>
        <end position="124"/>
    </location>
</feature>
<evidence type="ECO:0000256" key="6">
    <source>
        <dbReference type="ARBA" id="ARBA00022989"/>
    </source>
</evidence>
<dbReference type="InterPro" id="IPR007227">
    <property type="entry name" value="Cell_shape_determining_MreD"/>
</dbReference>
<dbReference type="GO" id="GO:0005886">
    <property type="term" value="C:plasma membrane"/>
    <property type="evidence" value="ECO:0007669"/>
    <property type="project" value="UniProtKB-SubCell"/>
</dbReference>
<feature type="transmembrane region" description="Helical" evidence="8">
    <location>
        <begin position="55"/>
        <end position="88"/>
    </location>
</feature>
<evidence type="ECO:0000256" key="8">
    <source>
        <dbReference type="SAM" id="Phobius"/>
    </source>
</evidence>
<dbReference type="AlphaFoldDB" id="A5I680"/>
<evidence type="ECO:0000256" key="5">
    <source>
        <dbReference type="ARBA" id="ARBA00022960"/>
    </source>
</evidence>
<dbReference type="KEGG" id="cbo:CBO3000"/>
<comment type="similarity">
    <text evidence="2">Belongs to the MreD family.</text>
</comment>